<keyword evidence="1" id="KW-0732">Signal</keyword>
<proteinExistence type="predicted"/>
<dbReference type="GO" id="GO:0030246">
    <property type="term" value="F:carbohydrate binding"/>
    <property type="evidence" value="ECO:0007669"/>
    <property type="project" value="InterPro"/>
</dbReference>
<feature type="domain" description="Rhamnogalacturonase B N-terminal" evidence="2">
    <location>
        <begin position="21"/>
        <end position="86"/>
    </location>
</feature>
<evidence type="ECO:0000313" key="4">
    <source>
        <dbReference type="Proteomes" id="UP001305414"/>
    </source>
</evidence>
<dbReference type="Proteomes" id="UP001305414">
    <property type="component" value="Unassembled WGS sequence"/>
</dbReference>
<evidence type="ECO:0000256" key="1">
    <source>
        <dbReference type="SAM" id="SignalP"/>
    </source>
</evidence>
<dbReference type="InterPro" id="IPR015364">
    <property type="entry name" value="RhgB_N"/>
</dbReference>
<name>A0AAN7Z102_9PEZI</name>
<dbReference type="InterPro" id="IPR014718">
    <property type="entry name" value="GH-type_carb-bd"/>
</dbReference>
<feature type="signal peptide" evidence="1">
    <location>
        <begin position="1"/>
        <end position="19"/>
    </location>
</feature>
<comment type="caution">
    <text evidence="3">The sequence shown here is derived from an EMBL/GenBank/DDBJ whole genome shotgun (WGS) entry which is preliminary data.</text>
</comment>
<feature type="chain" id="PRO_5042816713" description="Rhamnogalacturonase B N-terminal domain-containing protein" evidence="1">
    <location>
        <begin position="20"/>
        <end position="104"/>
    </location>
</feature>
<dbReference type="PANTHER" id="PTHR36574">
    <property type="entry name" value="RHAMNOGALACTURONATE LYASE-RELATED"/>
    <property type="match status" value="1"/>
</dbReference>
<dbReference type="GO" id="GO:0045490">
    <property type="term" value="P:pectin catabolic process"/>
    <property type="evidence" value="ECO:0007669"/>
    <property type="project" value="TreeGrafter"/>
</dbReference>
<dbReference type="InterPro" id="IPR011013">
    <property type="entry name" value="Gal_mutarotase_sf_dom"/>
</dbReference>
<dbReference type="GO" id="GO:0016837">
    <property type="term" value="F:carbon-oxygen lyase activity, acting on polysaccharides"/>
    <property type="evidence" value="ECO:0007669"/>
    <property type="project" value="InterPro"/>
</dbReference>
<evidence type="ECO:0000313" key="3">
    <source>
        <dbReference type="EMBL" id="KAK5625937.1"/>
    </source>
</evidence>
<dbReference type="SUPFAM" id="SSF74650">
    <property type="entry name" value="Galactose mutarotase-like"/>
    <property type="match status" value="1"/>
</dbReference>
<evidence type="ECO:0000259" key="2">
    <source>
        <dbReference type="Pfam" id="PF09284"/>
    </source>
</evidence>
<organism evidence="3 4">
    <name type="scientific">Xylaria bambusicola</name>
    <dbReference type="NCBI Taxonomy" id="326684"/>
    <lineage>
        <taxon>Eukaryota</taxon>
        <taxon>Fungi</taxon>
        <taxon>Dikarya</taxon>
        <taxon>Ascomycota</taxon>
        <taxon>Pezizomycotina</taxon>
        <taxon>Sordariomycetes</taxon>
        <taxon>Xylariomycetidae</taxon>
        <taxon>Xylariales</taxon>
        <taxon>Xylariaceae</taxon>
        <taxon>Xylaria</taxon>
    </lineage>
</organism>
<protein>
    <recommendedName>
        <fullName evidence="2">Rhamnogalacturonase B N-terminal domain-containing protein</fullName>
    </recommendedName>
</protein>
<dbReference type="Pfam" id="PF09284">
    <property type="entry name" value="RhgB_N"/>
    <property type="match status" value="1"/>
</dbReference>
<dbReference type="EMBL" id="JAWHQM010000003">
    <property type="protein sequence ID" value="KAK5625937.1"/>
    <property type="molecule type" value="Genomic_DNA"/>
</dbReference>
<dbReference type="InterPro" id="IPR016590">
    <property type="entry name" value="Rhamnogalacturonase_B"/>
</dbReference>
<gene>
    <name evidence="3" type="ORF">RRF57_001653</name>
</gene>
<dbReference type="Gene3D" id="2.70.98.10">
    <property type="match status" value="1"/>
</dbReference>
<dbReference type="PANTHER" id="PTHR36574:SF1">
    <property type="entry name" value="RHAMNOGALACTURONATE LYASE-RELATED"/>
    <property type="match status" value="1"/>
</dbReference>
<accession>A0AAN7Z102</accession>
<keyword evidence="4" id="KW-1185">Reference proteome</keyword>
<sequence>MLLSVLLFSTLGFASSVSAAFGFTKSGNNYVIDAGSSEPLVFTVSGTSCDITSIKYRNVELQGQSKGSHISSGLGTATVSATQVSGSECQKFSSYSSFVCQGMK</sequence>
<dbReference type="AlphaFoldDB" id="A0AAN7Z102"/>
<reference evidence="3 4" key="1">
    <citation type="submission" date="2023-10" db="EMBL/GenBank/DDBJ databases">
        <title>Draft genome sequence of Xylaria bambusicola isolate GMP-LS, the root and basal stem rot pathogen of sugarcane in Indonesia.</title>
        <authorList>
            <person name="Selvaraj P."/>
            <person name="Muralishankar V."/>
            <person name="Muruganantham S."/>
            <person name="Sp S."/>
            <person name="Haryani S."/>
            <person name="Lau K.J.X."/>
            <person name="Naqvi N.I."/>
        </authorList>
    </citation>
    <scope>NUCLEOTIDE SEQUENCE [LARGE SCALE GENOMIC DNA]</scope>
    <source>
        <strain evidence="3">GMP-LS</strain>
    </source>
</reference>